<proteinExistence type="predicted"/>
<feature type="compositionally biased region" description="Low complexity" evidence="1">
    <location>
        <begin position="790"/>
        <end position="799"/>
    </location>
</feature>
<feature type="compositionally biased region" description="Basic and acidic residues" evidence="1">
    <location>
        <begin position="1006"/>
        <end position="1015"/>
    </location>
</feature>
<sequence>MDNCWNDPRIRSRQKSDFVQKFDNFKANPRAMSLKKYNETLQQMGGFGSACHVQSVYNVTNQRGVDGRFVLRLVELKSGKTVVPLEDVFDEIERIHLQHNHLCNISKFYQVLKDATNFAIGNISFEMAKDFISRCQTCTINSQQKRQPLQTTGLFAPPKLDSTTLPKATNTPDASLLSNGTSTSYGSGQNAVMNCSKNGSTNIDHNFVKPSQPSFVAPSPIYTSGNFFILSKLFYSFLVCRPQFSSTPIGNPAFSSFTSSSQNCISKAGWMPTFTSTPLATKSAQRRIVTSTPIFSPNFQPLQNTITPQMANCVNNQTVTSGPRETLIPNPFTPSTVVISDDVTREVVNIEPERNALITQAEVKQELQTIDYMLQKYIESGEWKNDFIFTDMECRQIIGDLAKNHFGMWELKESRTNPREYYFFNKKDGKCQWNEPDEWVEEIKKKVSREKILRIEEEANNQLEDVDDIIEQPLQEDNIVEDPIQTEQKKDEEIVQGWKFKLNLRFTLTEPAKKVVAKKVVEDPKQKEDLQKKDDEVVQPAEPVKDLIGENDNIDKNSSENQLPQNLDPLPAETLNMTPTCSSAIIEQPVKESESVDVPIQQEHLANKDSSESIFLRPFNTTESFMAAALDGGLNDETMDIANFIEQFDEQLNSPVNSPVNNSQVVQSKEINDEIVIEKVSEEEVNKNIAPIKSNQTAKKTVGGPSFYQFSMTGQKRLNEALKIKKEVKTPYKKRPPVFKHVALQRVRITLPDVEKLFTEPQMDCQKLKKAIKDLEDKILASNQKGHQFSTSLPSSSSTAKKKRPMAKKYSKNINDVCSTSTSTATNNRRSRSSNNSQKNVQKKFKKSDSPDTSPFFHPYTRRSSTPFVGKDVQLFICIHCPAGSHSKYTNENDYRLHVLARHRIVTDDSEAIHDYIKKQRYNYVGNLSFHCEECDKYYDNQQQNSFERAADWIDHRLKIHGKECEENCANILEKIYASPTHHPFLTIKKEKEEVLSDNEEDIEWKANKKNKDNAFDPSPKKINKRKKKKRSSGTNNKYVRVKKEVIN</sequence>
<name>A0A1I8BQ23_MELHA</name>
<feature type="region of interest" description="Disordered" evidence="1">
    <location>
        <begin position="548"/>
        <end position="567"/>
    </location>
</feature>
<evidence type="ECO:0000259" key="2">
    <source>
        <dbReference type="PROSITE" id="PS50020"/>
    </source>
</evidence>
<accession>A0A1I8BQ23</accession>
<feature type="compositionally biased region" description="Basic and acidic residues" evidence="1">
    <location>
        <begin position="548"/>
        <end position="558"/>
    </location>
</feature>
<dbReference type="Proteomes" id="UP000095281">
    <property type="component" value="Unplaced"/>
</dbReference>
<feature type="compositionally biased region" description="Basic residues" evidence="1">
    <location>
        <begin position="1022"/>
        <end position="1032"/>
    </location>
</feature>
<dbReference type="InterPro" id="IPR001202">
    <property type="entry name" value="WW_dom"/>
</dbReference>
<feature type="domain" description="WW" evidence="2">
    <location>
        <begin position="409"/>
        <end position="438"/>
    </location>
</feature>
<dbReference type="WBParaSite" id="MhA1_Contig438.frz3.gene21">
    <property type="protein sequence ID" value="MhA1_Contig438.frz3.gene21"/>
    <property type="gene ID" value="MhA1_Contig438.frz3.gene21"/>
</dbReference>
<feature type="compositionally biased region" description="Low complexity" evidence="1">
    <location>
        <begin position="819"/>
        <end position="837"/>
    </location>
</feature>
<protein>
    <submittedName>
        <fullName evidence="4">WW domain-containing protein</fullName>
    </submittedName>
</protein>
<keyword evidence="3" id="KW-1185">Reference proteome</keyword>
<dbReference type="AlphaFoldDB" id="A0A1I8BQ23"/>
<evidence type="ECO:0000313" key="3">
    <source>
        <dbReference type="Proteomes" id="UP000095281"/>
    </source>
</evidence>
<evidence type="ECO:0000256" key="1">
    <source>
        <dbReference type="SAM" id="MobiDB-lite"/>
    </source>
</evidence>
<reference evidence="4" key="1">
    <citation type="submission" date="2016-11" db="UniProtKB">
        <authorList>
            <consortium name="WormBaseParasite"/>
        </authorList>
    </citation>
    <scope>IDENTIFICATION</scope>
</reference>
<dbReference type="PROSITE" id="PS50020">
    <property type="entry name" value="WW_DOMAIN_2"/>
    <property type="match status" value="1"/>
</dbReference>
<feature type="region of interest" description="Disordered" evidence="1">
    <location>
        <begin position="786"/>
        <end position="858"/>
    </location>
</feature>
<feature type="compositionally biased region" description="Basic residues" evidence="1">
    <location>
        <begin position="800"/>
        <end position="811"/>
    </location>
</feature>
<feature type="region of interest" description="Disordered" evidence="1">
    <location>
        <begin position="1006"/>
        <end position="1048"/>
    </location>
</feature>
<evidence type="ECO:0000313" key="4">
    <source>
        <dbReference type="WBParaSite" id="MhA1_Contig438.frz3.gene21"/>
    </source>
</evidence>
<organism evidence="3 4">
    <name type="scientific">Meloidogyne hapla</name>
    <name type="common">Root-knot nematode worm</name>
    <dbReference type="NCBI Taxonomy" id="6305"/>
    <lineage>
        <taxon>Eukaryota</taxon>
        <taxon>Metazoa</taxon>
        <taxon>Ecdysozoa</taxon>
        <taxon>Nematoda</taxon>
        <taxon>Chromadorea</taxon>
        <taxon>Rhabditida</taxon>
        <taxon>Tylenchina</taxon>
        <taxon>Tylenchomorpha</taxon>
        <taxon>Tylenchoidea</taxon>
        <taxon>Meloidogynidae</taxon>
        <taxon>Meloidogyninae</taxon>
        <taxon>Meloidogyne</taxon>
    </lineage>
</organism>